<protein>
    <submittedName>
        <fullName evidence="4">HMCT-like protein</fullName>
    </submittedName>
</protein>
<feature type="domain" description="F5/8 type C" evidence="3">
    <location>
        <begin position="102"/>
        <end position="240"/>
    </location>
</feature>
<dbReference type="PANTHER" id="PTHR24543:SF325">
    <property type="entry name" value="F5_8 TYPE C DOMAIN-CONTAINING PROTEIN"/>
    <property type="match status" value="1"/>
</dbReference>
<evidence type="ECO:0000259" key="3">
    <source>
        <dbReference type="PROSITE" id="PS50022"/>
    </source>
</evidence>
<dbReference type="Pfam" id="PF00754">
    <property type="entry name" value="F5_F8_type_C"/>
    <property type="match status" value="1"/>
</dbReference>
<dbReference type="Gene3D" id="2.60.120.260">
    <property type="entry name" value="Galactose-binding domain-like"/>
    <property type="match status" value="1"/>
</dbReference>
<organism evidence="4 5">
    <name type="scientific">Mya arenaria</name>
    <name type="common">Soft-shell clam</name>
    <dbReference type="NCBI Taxonomy" id="6604"/>
    <lineage>
        <taxon>Eukaryota</taxon>
        <taxon>Metazoa</taxon>
        <taxon>Spiralia</taxon>
        <taxon>Lophotrochozoa</taxon>
        <taxon>Mollusca</taxon>
        <taxon>Bivalvia</taxon>
        <taxon>Autobranchia</taxon>
        <taxon>Heteroconchia</taxon>
        <taxon>Euheterodonta</taxon>
        <taxon>Imparidentia</taxon>
        <taxon>Neoheterodontei</taxon>
        <taxon>Myida</taxon>
        <taxon>Myoidea</taxon>
        <taxon>Myidae</taxon>
        <taxon>Mya</taxon>
    </lineage>
</organism>
<dbReference type="Proteomes" id="UP001164746">
    <property type="component" value="Chromosome 7"/>
</dbReference>
<keyword evidence="2" id="KW-0732">Signal</keyword>
<keyword evidence="5" id="KW-1185">Reference proteome</keyword>
<feature type="signal peptide" evidence="2">
    <location>
        <begin position="1"/>
        <end position="20"/>
    </location>
</feature>
<dbReference type="PROSITE" id="PS50022">
    <property type="entry name" value="FA58C_3"/>
    <property type="match status" value="1"/>
</dbReference>
<dbReference type="InterPro" id="IPR000421">
    <property type="entry name" value="FA58C"/>
</dbReference>
<dbReference type="PANTHER" id="PTHR24543">
    <property type="entry name" value="MULTICOPPER OXIDASE-RELATED"/>
    <property type="match status" value="1"/>
</dbReference>
<evidence type="ECO:0000256" key="1">
    <source>
        <dbReference type="SAM" id="MobiDB-lite"/>
    </source>
</evidence>
<evidence type="ECO:0000256" key="2">
    <source>
        <dbReference type="SAM" id="SignalP"/>
    </source>
</evidence>
<proteinExistence type="predicted"/>
<feature type="compositionally biased region" description="Basic and acidic residues" evidence="1">
    <location>
        <begin position="353"/>
        <end position="382"/>
    </location>
</feature>
<evidence type="ECO:0000313" key="4">
    <source>
        <dbReference type="EMBL" id="WAR10361.1"/>
    </source>
</evidence>
<feature type="compositionally biased region" description="Basic and acidic residues" evidence="1">
    <location>
        <begin position="283"/>
        <end position="345"/>
    </location>
</feature>
<evidence type="ECO:0000313" key="5">
    <source>
        <dbReference type="Proteomes" id="UP001164746"/>
    </source>
</evidence>
<dbReference type="InterPro" id="IPR008979">
    <property type="entry name" value="Galactose-bd-like_sf"/>
</dbReference>
<gene>
    <name evidence="4" type="ORF">MAR_035437</name>
</gene>
<name>A0ABY7ET54_MYAAR</name>
<dbReference type="EMBL" id="CP111018">
    <property type="protein sequence ID" value="WAR10361.1"/>
    <property type="molecule type" value="Genomic_DNA"/>
</dbReference>
<reference evidence="4" key="1">
    <citation type="submission" date="2022-11" db="EMBL/GenBank/DDBJ databases">
        <title>Centuries of genome instability and evolution in soft-shell clam transmissible cancer (bioRxiv).</title>
        <authorList>
            <person name="Hart S.F.M."/>
            <person name="Yonemitsu M.A."/>
            <person name="Giersch R.M."/>
            <person name="Beal B.F."/>
            <person name="Arriagada G."/>
            <person name="Davis B.W."/>
            <person name="Ostrander E.A."/>
            <person name="Goff S.P."/>
            <person name="Metzger M.J."/>
        </authorList>
    </citation>
    <scope>NUCLEOTIDE SEQUENCE</scope>
    <source>
        <strain evidence="4">MELC-2E11</strain>
        <tissue evidence="4">Siphon/mantle</tissue>
    </source>
</reference>
<feature type="region of interest" description="Disordered" evidence="1">
    <location>
        <begin position="272"/>
        <end position="462"/>
    </location>
</feature>
<dbReference type="SUPFAM" id="SSF49785">
    <property type="entry name" value="Galactose-binding domain-like"/>
    <property type="match status" value="1"/>
</dbReference>
<feature type="compositionally biased region" description="Basic and acidic residues" evidence="1">
    <location>
        <begin position="390"/>
        <end position="424"/>
    </location>
</feature>
<accession>A0ABY7ET54</accession>
<feature type="chain" id="PRO_5045268562" evidence="2">
    <location>
        <begin position="21"/>
        <end position="475"/>
    </location>
</feature>
<sequence length="475" mass="53503">MSFIFLEILVLSLIATKAESKDNFRAKVYTGKEVKTTNSTTLGVSLIQCQNMCVLARRMGTSNICGYDKVSKTCFYSFDTEYDVLSTSEVTKVVLIPVEDACQSSEYLVNGMEPVSDDQITASSVFNEAHDTNGSRLHSVTTSSRVGAWVAGTADTNQYIQVQFNCPNHVIGVAMQGRPGPDPNSYVGVGCCYQRVTAYKLLYSGDCVNYLTIRDSSGSDVILDGNTDQETVVTSMLPSPTPRKTKKYSWRPWIPRITKKYTWRTIDTSENKKYSGRTISPSENKEKYPGRTIDPSDNKEKYIGRTIDPSDNKEMYPGRTIDPSDNKEMYPGRTIDPSENKEKYPGRTISPSENKEKYDPSDNKEKYPGRTIDPSENKEKYPGRTISPSENKEKYPGRTIRPSENKEKYPGRTIDPSENKEKYPGRTISPSENKEKYPGRTIDPSDNKEKYPGRTIDPSVNKEKYIGRTIKPLEI</sequence>
<feature type="compositionally biased region" description="Basic and acidic residues" evidence="1">
    <location>
        <begin position="432"/>
        <end position="452"/>
    </location>
</feature>